<dbReference type="InterPro" id="IPR020084">
    <property type="entry name" value="NUDIX_hydrolase_CS"/>
</dbReference>
<dbReference type="InterPro" id="IPR000086">
    <property type="entry name" value="NUDIX_hydrolase_dom"/>
</dbReference>
<protein>
    <recommendedName>
        <fullName evidence="4">Nudix hydrolase domain-containing protein</fullName>
    </recommendedName>
</protein>
<organism evidence="5 6">
    <name type="scientific">Pseudoalteromonas aliena SW19</name>
    <dbReference type="NCBI Taxonomy" id="1314866"/>
    <lineage>
        <taxon>Bacteria</taxon>
        <taxon>Pseudomonadati</taxon>
        <taxon>Pseudomonadota</taxon>
        <taxon>Gammaproteobacteria</taxon>
        <taxon>Alteromonadales</taxon>
        <taxon>Pseudoalteromonadaceae</taxon>
        <taxon>Pseudoalteromonas</taxon>
    </lineage>
</organism>
<keyword evidence="2 3" id="KW-0378">Hydrolase</keyword>
<dbReference type="RefSeq" id="WP_193156339.1">
    <property type="nucleotide sequence ID" value="NZ_AQGU01000027.1"/>
</dbReference>
<name>A0ABR9E4E9_9GAMM</name>
<proteinExistence type="inferred from homology"/>
<dbReference type="PROSITE" id="PS00893">
    <property type="entry name" value="NUDIX_BOX"/>
    <property type="match status" value="1"/>
</dbReference>
<keyword evidence="6" id="KW-1185">Reference proteome</keyword>
<evidence type="ECO:0000256" key="3">
    <source>
        <dbReference type="RuleBase" id="RU003476"/>
    </source>
</evidence>
<dbReference type="Proteomes" id="UP000648482">
    <property type="component" value="Unassembled WGS sequence"/>
</dbReference>
<evidence type="ECO:0000313" key="5">
    <source>
        <dbReference type="EMBL" id="MBE0360790.1"/>
    </source>
</evidence>
<dbReference type="CDD" id="cd02883">
    <property type="entry name" value="NUDIX_Hydrolase"/>
    <property type="match status" value="1"/>
</dbReference>
<dbReference type="Gene3D" id="3.90.79.10">
    <property type="entry name" value="Nucleoside Triphosphate Pyrophosphohydrolase"/>
    <property type="match status" value="1"/>
</dbReference>
<evidence type="ECO:0000256" key="1">
    <source>
        <dbReference type="ARBA" id="ARBA00001946"/>
    </source>
</evidence>
<dbReference type="PANTHER" id="PTHR43046">
    <property type="entry name" value="GDP-MANNOSE MANNOSYL HYDROLASE"/>
    <property type="match status" value="1"/>
</dbReference>
<evidence type="ECO:0000259" key="4">
    <source>
        <dbReference type="PROSITE" id="PS51462"/>
    </source>
</evidence>
<sequence length="175" mass="20201">MQQLKTLIHSGINIDQGTIFVRLTARAIVIKNNKILLMYTNRYEDYSLPGGGVDEGESIEQGLIRELNEETGAQQINVVKAFGLYEEYRPWYKDDFDIIHIKSYCYVCNIADEFGKAQLEHYEQQNGMTAKWVNINDAIAHNERTLANSEKQGLSILRETYLLKKIATQFFEPPY</sequence>
<feature type="domain" description="Nudix hydrolase" evidence="4">
    <location>
        <begin position="20"/>
        <end position="160"/>
    </location>
</feature>
<evidence type="ECO:0000313" key="6">
    <source>
        <dbReference type="Proteomes" id="UP000648482"/>
    </source>
</evidence>
<accession>A0ABR9E4E9</accession>
<gene>
    <name evidence="5" type="ORF">PALI_a2841</name>
</gene>
<dbReference type="PRINTS" id="PR00502">
    <property type="entry name" value="NUDIXFAMILY"/>
</dbReference>
<dbReference type="PANTHER" id="PTHR43046:SF15">
    <property type="entry name" value="MUTT_NUDIX FAMILY PROTEIN"/>
    <property type="match status" value="1"/>
</dbReference>
<comment type="cofactor">
    <cofactor evidence="1">
        <name>Mg(2+)</name>
        <dbReference type="ChEBI" id="CHEBI:18420"/>
    </cofactor>
</comment>
<dbReference type="SUPFAM" id="SSF55811">
    <property type="entry name" value="Nudix"/>
    <property type="match status" value="1"/>
</dbReference>
<comment type="similarity">
    <text evidence="3">Belongs to the Nudix hydrolase family.</text>
</comment>
<dbReference type="Pfam" id="PF00293">
    <property type="entry name" value="NUDIX"/>
    <property type="match status" value="1"/>
</dbReference>
<comment type="caution">
    <text evidence="5">The sequence shown here is derived from an EMBL/GenBank/DDBJ whole genome shotgun (WGS) entry which is preliminary data.</text>
</comment>
<dbReference type="InterPro" id="IPR020476">
    <property type="entry name" value="Nudix_hydrolase"/>
</dbReference>
<dbReference type="EMBL" id="AQGU01000027">
    <property type="protein sequence ID" value="MBE0360790.1"/>
    <property type="molecule type" value="Genomic_DNA"/>
</dbReference>
<evidence type="ECO:0000256" key="2">
    <source>
        <dbReference type="ARBA" id="ARBA00022801"/>
    </source>
</evidence>
<dbReference type="PROSITE" id="PS51462">
    <property type="entry name" value="NUDIX"/>
    <property type="match status" value="1"/>
</dbReference>
<dbReference type="InterPro" id="IPR015797">
    <property type="entry name" value="NUDIX_hydrolase-like_dom_sf"/>
</dbReference>
<reference evidence="5 6" key="1">
    <citation type="submission" date="2015-06" db="EMBL/GenBank/DDBJ databases">
        <title>Genome sequence of Pseudoalteromonas aliena.</title>
        <authorList>
            <person name="Xie B.-B."/>
            <person name="Rong J.-C."/>
            <person name="Qin Q.-L."/>
            <person name="Zhang Y.-Z."/>
        </authorList>
    </citation>
    <scope>NUCLEOTIDE SEQUENCE [LARGE SCALE GENOMIC DNA]</scope>
    <source>
        <strain evidence="5 6">SW19</strain>
    </source>
</reference>